<evidence type="ECO:0000313" key="5">
    <source>
        <dbReference type="EMBL" id="QPC45635.1"/>
    </source>
</evidence>
<name>A0A7S8HEQ4_9BACI</name>
<dbReference type="AlphaFoldDB" id="A0A7S8HEQ4"/>
<comment type="similarity">
    <text evidence="2">Belongs to the IucA/IucC family.</text>
</comment>
<dbReference type="PANTHER" id="PTHR34384">
    <property type="entry name" value="L-2,3-DIAMINOPROPANOATE--CITRATE LIGASE"/>
    <property type="match status" value="1"/>
</dbReference>
<evidence type="ECO:0008006" key="7">
    <source>
        <dbReference type="Google" id="ProtNLM"/>
    </source>
</evidence>
<dbReference type="GO" id="GO:0016881">
    <property type="term" value="F:acid-amino acid ligase activity"/>
    <property type="evidence" value="ECO:0007669"/>
    <property type="project" value="UniProtKB-ARBA"/>
</dbReference>
<sequence>MGDKQLTAYLGQDVVLEVPVQHVYQLRQFDIKGDITFITKEQKETVKDPCQLVDLLALSPTILEKDDLQAFKLEVENSVYNYALGLTSVPIRFASLPKENSVWEYVTNQSTNFSPLTFFEQLVIQGHTIHPCSRTRLGMAAEAVTTYAPEWGSDFEVPVVAVHQRHVHVTNKEGEGITELLLKDYPSFQAQLKKQLGEEWKQYELIPVHPWQLENTIIPRYQKEITEKVVVPLEKISIPMSALVSFRSLSPTGSKRLHHIKTAINVQMTSAVRTVSAASTINGPKLSVILEQLEREANVQFLQEKSGIHFIPSEHLSDTDKNFYEKNLASIIRENPEAKLHTGEVAMPGVSLLAPSPFTNKMVIEELIQSLAEKENLSQEAATKAFLQKYVDVVLPGVLTLMTKFGISLEVHLQNAVIVFQDKLPKRLLIRDNGGVRIMPSRLGQEVDIDNRTNLLTDEAKDLHAIFSHAVIHNHLGEIIVALTRKGLSKEETLWNIVRTKIEEVFSRLPHAEMDREAILAPTTTMKALVKMRLSDAFMDNLYVTLPNPLHLKEVKQP</sequence>
<dbReference type="Proteomes" id="UP000593626">
    <property type="component" value="Chromosome"/>
</dbReference>
<gene>
    <name evidence="5" type="ORF">G8O30_00930</name>
</gene>
<dbReference type="KEGG" id="mcui:G8O30_00930"/>
<protein>
    <recommendedName>
        <fullName evidence="7">Siderophore synthetase component</fullName>
    </recommendedName>
</protein>
<reference evidence="5 6" key="1">
    <citation type="submission" date="2019-07" db="EMBL/GenBank/DDBJ databases">
        <title>Genome sequence of 2 isolates from Red Sea Mangroves.</title>
        <authorList>
            <person name="Sefrji F."/>
            <person name="Michoud G."/>
            <person name="Merlino G."/>
            <person name="Daffonchio D."/>
        </authorList>
    </citation>
    <scope>NUCLEOTIDE SEQUENCE [LARGE SCALE GENOMIC DNA]</scope>
    <source>
        <strain evidence="5 6">R1DC41</strain>
    </source>
</reference>
<dbReference type="Gene3D" id="1.10.510.40">
    <property type="match status" value="1"/>
</dbReference>
<comment type="pathway">
    <text evidence="1">Siderophore biosynthesis.</text>
</comment>
<dbReference type="PANTHER" id="PTHR34384:SF6">
    <property type="entry name" value="STAPHYLOFERRIN B SYNTHASE"/>
    <property type="match status" value="1"/>
</dbReference>
<dbReference type="Pfam" id="PF04183">
    <property type="entry name" value="IucA_IucC"/>
    <property type="match status" value="1"/>
</dbReference>
<evidence type="ECO:0000259" key="3">
    <source>
        <dbReference type="Pfam" id="PF04183"/>
    </source>
</evidence>
<evidence type="ECO:0000259" key="4">
    <source>
        <dbReference type="Pfam" id="PF06276"/>
    </source>
</evidence>
<dbReference type="RefSeq" id="WP_239673146.1">
    <property type="nucleotide sequence ID" value="NZ_CP049742.1"/>
</dbReference>
<evidence type="ECO:0000256" key="1">
    <source>
        <dbReference type="ARBA" id="ARBA00004924"/>
    </source>
</evidence>
<dbReference type="Pfam" id="PF06276">
    <property type="entry name" value="FhuF"/>
    <property type="match status" value="1"/>
</dbReference>
<dbReference type="InterPro" id="IPR007310">
    <property type="entry name" value="Aerobactin_biosyn_IucA/IucC_N"/>
</dbReference>
<keyword evidence="6" id="KW-1185">Reference proteome</keyword>
<accession>A0A7S8HEQ4</accession>
<dbReference type="InterPro" id="IPR037455">
    <property type="entry name" value="LucA/IucC-like"/>
</dbReference>
<evidence type="ECO:0000256" key="2">
    <source>
        <dbReference type="ARBA" id="ARBA00007832"/>
    </source>
</evidence>
<proteinExistence type="inferred from homology"/>
<organism evidence="5 6">
    <name type="scientific">Mangrovibacillus cuniculi</name>
    <dbReference type="NCBI Taxonomy" id="2593652"/>
    <lineage>
        <taxon>Bacteria</taxon>
        <taxon>Bacillati</taxon>
        <taxon>Bacillota</taxon>
        <taxon>Bacilli</taxon>
        <taxon>Bacillales</taxon>
        <taxon>Bacillaceae</taxon>
        <taxon>Mangrovibacillus</taxon>
    </lineage>
</organism>
<feature type="domain" description="Aerobactin siderophore biosynthesis IucA/IucC-like C-terminal" evidence="4">
    <location>
        <begin position="385"/>
        <end position="536"/>
    </location>
</feature>
<dbReference type="GO" id="GO:0019290">
    <property type="term" value="P:siderophore biosynthetic process"/>
    <property type="evidence" value="ECO:0007669"/>
    <property type="project" value="InterPro"/>
</dbReference>
<feature type="domain" description="Aerobactin siderophore biosynthesis IucA/IucC N-terminal" evidence="3">
    <location>
        <begin position="117"/>
        <end position="354"/>
    </location>
</feature>
<dbReference type="EMBL" id="CP049742">
    <property type="protein sequence ID" value="QPC45635.1"/>
    <property type="molecule type" value="Genomic_DNA"/>
</dbReference>
<dbReference type="InterPro" id="IPR022770">
    <property type="entry name" value="IucA/IucC-like_C"/>
</dbReference>
<evidence type="ECO:0000313" key="6">
    <source>
        <dbReference type="Proteomes" id="UP000593626"/>
    </source>
</evidence>